<dbReference type="InterPro" id="IPR027417">
    <property type="entry name" value="P-loop_NTPase"/>
</dbReference>
<sequence length="178" mass="20266">MSEYYKLVVTGAVNSGKTTFVRTISEIDPITTDELVTEEEVKELKTYTTVAMDYGRRTIEEDLTLHIYGTPGQERFYFAWDVLVEGAFGVIFLADSTSPTSIRTTKNIINYFHARYDLPYLLCVTKLDMPNSIGYTEVLKIINRPDLFAMQCKATEPDEVRKALITLLTLAIDKEQEV</sequence>
<dbReference type="STRING" id="517418.Ctha_0550"/>
<dbReference type="GO" id="GO:0005525">
    <property type="term" value="F:GTP binding"/>
    <property type="evidence" value="ECO:0007669"/>
    <property type="project" value="UniProtKB-KW"/>
</dbReference>
<dbReference type="PANTHER" id="PTHR42708:SF1">
    <property type="entry name" value="GLIDING MOTILITY PROTEIN MGLA"/>
    <property type="match status" value="1"/>
</dbReference>
<dbReference type="InterPro" id="IPR004130">
    <property type="entry name" value="Gpn"/>
</dbReference>
<proteinExistence type="inferred from homology"/>
<comment type="similarity">
    <text evidence="1">Belongs to the GPN-loop GTPase family.</text>
</comment>
<organism evidence="5 6">
    <name type="scientific">Chloroherpeton thalassium (strain ATCC 35110 / GB-78)</name>
    <dbReference type="NCBI Taxonomy" id="517418"/>
    <lineage>
        <taxon>Bacteria</taxon>
        <taxon>Pseudomonadati</taxon>
        <taxon>Chlorobiota</taxon>
        <taxon>Chlorobiia</taxon>
        <taxon>Chlorobiales</taxon>
        <taxon>Chloroherpetonaceae</taxon>
        <taxon>Chloroherpeton</taxon>
    </lineage>
</organism>
<dbReference type="GO" id="GO:0016787">
    <property type="term" value="F:hydrolase activity"/>
    <property type="evidence" value="ECO:0007669"/>
    <property type="project" value="UniProtKB-KW"/>
</dbReference>
<accession>B3QV67</accession>
<dbReference type="Gene3D" id="3.40.50.300">
    <property type="entry name" value="P-loop containing nucleotide triphosphate hydrolases"/>
    <property type="match status" value="1"/>
</dbReference>
<dbReference type="RefSeq" id="WP_012499105.1">
    <property type="nucleotide sequence ID" value="NC_011026.1"/>
</dbReference>
<evidence type="ECO:0000256" key="2">
    <source>
        <dbReference type="ARBA" id="ARBA00022741"/>
    </source>
</evidence>
<keyword evidence="3" id="KW-0378">Hydrolase</keyword>
<dbReference type="eggNOG" id="COG2229">
    <property type="taxonomic scope" value="Bacteria"/>
</dbReference>
<keyword evidence="4" id="KW-0342">GTP-binding</keyword>
<dbReference type="AlphaFoldDB" id="B3QV67"/>
<dbReference type="OrthoDB" id="4319884at2"/>
<dbReference type="CDD" id="cd00882">
    <property type="entry name" value="Ras_like_GTPase"/>
    <property type="match status" value="1"/>
</dbReference>
<dbReference type="HOGENOM" id="CLU_077970_1_0_10"/>
<dbReference type="Pfam" id="PF03029">
    <property type="entry name" value="ATP_bind_1"/>
    <property type="match status" value="1"/>
</dbReference>
<dbReference type="Proteomes" id="UP000001208">
    <property type="component" value="Chromosome"/>
</dbReference>
<dbReference type="PRINTS" id="PR00449">
    <property type="entry name" value="RASTRNSFRMNG"/>
</dbReference>
<evidence type="ECO:0000256" key="3">
    <source>
        <dbReference type="ARBA" id="ARBA00022801"/>
    </source>
</evidence>
<dbReference type="InterPro" id="IPR052705">
    <property type="entry name" value="Gliding_Motility_GTPase"/>
</dbReference>
<protein>
    <submittedName>
        <fullName evidence="5">Small GTP-binding protein</fullName>
    </submittedName>
</protein>
<keyword evidence="2" id="KW-0547">Nucleotide-binding</keyword>
<evidence type="ECO:0000256" key="1">
    <source>
        <dbReference type="ARBA" id="ARBA00005290"/>
    </source>
</evidence>
<dbReference type="EMBL" id="CP001100">
    <property type="protein sequence ID" value="ACF13021.1"/>
    <property type="molecule type" value="Genomic_DNA"/>
</dbReference>
<name>B3QV67_CHLT3</name>
<dbReference type="KEGG" id="cts:Ctha_0550"/>
<reference evidence="5 6" key="1">
    <citation type="submission" date="2008-06" db="EMBL/GenBank/DDBJ databases">
        <title>Complete sequence of Chloroherpeton thalassium ATCC 35110.</title>
        <authorList>
            <consortium name="US DOE Joint Genome Institute"/>
            <person name="Lucas S."/>
            <person name="Copeland A."/>
            <person name="Lapidus A."/>
            <person name="Glavina del Rio T."/>
            <person name="Dalin E."/>
            <person name="Tice H."/>
            <person name="Bruce D."/>
            <person name="Goodwin L."/>
            <person name="Pitluck S."/>
            <person name="Schmutz J."/>
            <person name="Larimer F."/>
            <person name="Land M."/>
            <person name="Hauser L."/>
            <person name="Kyrpides N."/>
            <person name="Mikhailova N."/>
            <person name="Liu Z."/>
            <person name="Li T."/>
            <person name="Zhao F."/>
            <person name="Overmann J."/>
            <person name="Bryant D.A."/>
            <person name="Richardson P."/>
        </authorList>
    </citation>
    <scope>NUCLEOTIDE SEQUENCE [LARGE SCALE GENOMIC DNA]</scope>
    <source>
        <strain evidence="6">ATCC 35110 / GB-78</strain>
    </source>
</reference>
<dbReference type="SUPFAM" id="SSF52540">
    <property type="entry name" value="P-loop containing nucleoside triphosphate hydrolases"/>
    <property type="match status" value="1"/>
</dbReference>
<dbReference type="PANTHER" id="PTHR42708">
    <property type="entry name" value="ATP/GTP-BINDING PROTEIN-RELATED"/>
    <property type="match status" value="1"/>
</dbReference>
<evidence type="ECO:0000256" key="4">
    <source>
        <dbReference type="ARBA" id="ARBA00023134"/>
    </source>
</evidence>
<evidence type="ECO:0000313" key="6">
    <source>
        <dbReference type="Proteomes" id="UP000001208"/>
    </source>
</evidence>
<evidence type="ECO:0000313" key="5">
    <source>
        <dbReference type="EMBL" id="ACF13021.1"/>
    </source>
</evidence>
<gene>
    <name evidence="5" type="ordered locus">Ctha_0550</name>
</gene>
<keyword evidence="6" id="KW-1185">Reference proteome</keyword>